<dbReference type="AlphaFoldDB" id="A0A3B4A1D7"/>
<protein>
    <recommendedName>
        <fullName evidence="3">Band 7 domain-containing protein</fullName>
    </recommendedName>
</protein>
<dbReference type="Gene3D" id="6.10.250.2090">
    <property type="match status" value="1"/>
</dbReference>
<evidence type="ECO:0000259" key="3">
    <source>
        <dbReference type="SMART" id="SM00244"/>
    </source>
</evidence>
<dbReference type="PRINTS" id="PR00721">
    <property type="entry name" value="STOMATIN"/>
</dbReference>
<evidence type="ECO:0000313" key="4">
    <source>
        <dbReference type="Ensembl" id="ENSPMGP00000010306.1"/>
    </source>
</evidence>
<feature type="domain" description="Band 7" evidence="3">
    <location>
        <begin position="62"/>
        <end position="232"/>
    </location>
</feature>
<dbReference type="Proteomes" id="UP000261520">
    <property type="component" value="Unplaced"/>
</dbReference>
<keyword evidence="5" id="KW-1185">Reference proteome</keyword>
<proteinExistence type="inferred from homology"/>
<feature type="compositionally biased region" description="Basic and acidic residues" evidence="2">
    <location>
        <begin position="1"/>
        <end position="10"/>
    </location>
</feature>
<dbReference type="InterPro" id="IPR001107">
    <property type="entry name" value="Band_7"/>
</dbReference>
<comment type="similarity">
    <text evidence="1">Belongs to the band 7/mec-2 family.</text>
</comment>
<dbReference type="SUPFAM" id="SSF117892">
    <property type="entry name" value="Band 7/SPFH domain"/>
    <property type="match status" value="1"/>
</dbReference>
<name>A0A3B4A1D7_9GOBI</name>
<dbReference type="Ensembl" id="ENSPMGT00000010999.1">
    <property type="protein sequence ID" value="ENSPMGP00000010306.1"/>
    <property type="gene ID" value="ENSPMGG00000008541.1"/>
</dbReference>
<dbReference type="InterPro" id="IPR043202">
    <property type="entry name" value="Band-7_stomatin-like"/>
</dbReference>
<dbReference type="STRING" id="409849.ENSPMGP00000010306"/>
<evidence type="ECO:0000256" key="1">
    <source>
        <dbReference type="ARBA" id="ARBA00008164"/>
    </source>
</evidence>
<accession>A0A3B4A1D7</accession>
<evidence type="ECO:0000256" key="2">
    <source>
        <dbReference type="SAM" id="MobiDB-lite"/>
    </source>
</evidence>
<dbReference type="PANTHER" id="PTHR10264">
    <property type="entry name" value="BAND 7 PROTEIN-RELATED"/>
    <property type="match status" value="1"/>
</dbReference>
<dbReference type="InterPro" id="IPR001972">
    <property type="entry name" value="Stomatin_HflK_fam"/>
</dbReference>
<reference evidence="4" key="1">
    <citation type="submission" date="2025-08" db="UniProtKB">
        <authorList>
            <consortium name="Ensembl"/>
        </authorList>
    </citation>
    <scope>IDENTIFICATION</scope>
</reference>
<dbReference type="InterPro" id="IPR036013">
    <property type="entry name" value="Band_7/SPFH_dom_sf"/>
</dbReference>
<dbReference type="SMART" id="SM00244">
    <property type="entry name" value="PHB"/>
    <property type="match status" value="1"/>
</dbReference>
<dbReference type="Pfam" id="PF01145">
    <property type="entry name" value="Band_7"/>
    <property type="match status" value="1"/>
</dbReference>
<sequence length="302" mass="33721">CNRSRWREKAPGPAGGTRSSDHCTVPGLHRPHIPDHNMGMWQGNKKNISQNLPESQKEKNLSFYCIIQEYERAVIFRLGRLIKGRVKGPGMFFLRTLDTPASTTIWFEVIWVLQLISLSFSPPLLQLLLLPLPLLLFLFQVLTADSVSLEVDAVLFYRVVEPVLWMTQVHDGPQVIRLLAQTSLRAAVGTALNMYISMESTASRPWGIQVQRVELKGLALPVDLLRCMALEAETQRHARAKLICAQAELGASLALKQAASSLSPIALQLRYLQSLSSVHSSTSIIVTAVPMEIIRKFMSKNT</sequence>
<reference evidence="4" key="2">
    <citation type="submission" date="2025-09" db="UniProtKB">
        <authorList>
            <consortium name="Ensembl"/>
        </authorList>
    </citation>
    <scope>IDENTIFICATION</scope>
</reference>
<feature type="region of interest" description="Disordered" evidence="2">
    <location>
        <begin position="1"/>
        <end position="28"/>
    </location>
</feature>
<dbReference type="GO" id="GO:0005886">
    <property type="term" value="C:plasma membrane"/>
    <property type="evidence" value="ECO:0007669"/>
    <property type="project" value="InterPro"/>
</dbReference>
<dbReference type="PANTHER" id="PTHR10264:SF19">
    <property type="entry name" value="AT06885P-RELATED"/>
    <property type="match status" value="1"/>
</dbReference>
<dbReference type="Gene3D" id="3.30.479.30">
    <property type="entry name" value="Band 7 domain"/>
    <property type="match status" value="1"/>
</dbReference>
<organism evidence="4 5">
    <name type="scientific">Periophthalmus magnuspinnatus</name>
    <dbReference type="NCBI Taxonomy" id="409849"/>
    <lineage>
        <taxon>Eukaryota</taxon>
        <taxon>Metazoa</taxon>
        <taxon>Chordata</taxon>
        <taxon>Craniata</taxon>
        <taxon>Vertebrata</taxon>
        <taxon>Euteleostomi</taxon>
        <taxon>Actinopterygii</taxon>
        <taxon>Neopterygii</taxon>
        <taxon>Teleostei</taxon>
        <taxon>Neoteleostei</taxon>
        <taxon>Acanthomorphata</taxon>
        <taxon>Gobiaria</taxon>
        <taxon>Gobiiformes</taxon>
        <taxon>Gobioidei</taxon>
        <taxon>Gobiidae</taxon>
        <taxon>Oxudercinae</taxon>
        <taxon>Periophthalmus</taxon>
    </lineage>
</organism>
<evidence type="ECO:0000313" key="5">
    <source>
        <dbReference type="Proteomes" id="UP000261520"/>
    </source>
</evidence>